<dbReference type="EMBL" id="LR882967">
    <property type="protein sequence ID" value="CAD5956473.1"/>
    <property type="molecule type" value="Genomic_DNA"/>
</dbReference>
<keyword evidence="3" id="KW-1185">Reference proteome</keyword>
<dbReference type="KEGG" id="ppsu:NO713_02914"/>
<feature type="transmembrane region" description="Helical" evidence="1">
    <location>
        <begin position="16"/>
        <end position="37"/>
    </location>
</feature>
<evidence type="ECO:0000256" key="1">
    <source>
        <dbReference type="SAM" id="Phobius"/>
    </source>
</evidence>
<dbReference type="Proteomes" id="UP001153719">
    <property type="component" value="Chromosome"/>
</dbReference>
<keyword evidence="1" id="KW-1133">Transmembrane helix</keyword>
<feature type="transmembrane region" description="Helical" evidence="1">
    <location>
        <begin position="138"/>
        <end position="159"/>
    </location>
</feature>
<keyword evidence="1" id="KW-0812">Transmembrane</keyword>
<feature type="transmembrane region" description="Helical" evidence="1">
    <location>
        <begin position="44"/>
        <end position="62"/>
    </location>
</feature>
<evidence type="ECO:0000313" key="2">
    <source>
        <dbReference type="EMBL" id="CAD5956473.1"/>
    </source>
</evidence>
<keyword evidence="1" id="KW-0472">Membrane</keyword>
<feature type="transmembrane region" description="Helical" evidence="1">
    <location>
        <begin position="171"/>
        <end position="194"/>
    </location>
</feature>
<proteinExistence type="predicted"/>
<organism evidence="2 3">
    <name type="scientific">Planktothrix pseudagardhii</name>
    <dbReference type="NCBI Taxonomy" id="132604"/>
    <lineage>
        <taxon>Bacteria</taxon>
        <taxon>Bacillati</taxon>
        <taxon>Cyanobacteriota</taxon>
        <taxon>Cyanophyceae</taxon>
        <taxon>Oscillatoriophycideae</taxon>
        <taxon>Oscillatoriales</taxon>
        <taxon>Microcoleaceae</taxon>
        <taxon>Planktothrix</taxon>
    </lineage>
</organism>
<name>A0A9W4CQR7_9CYAN</name>
<dbReference type="AlphaFoldDB" id="A0A9W4CQR7"/>
<feature type="transmembrane region" description="Helical" evidence="1">
    <location>
        <begin position="74"/>
        <end position="94"/>
    </location>
</feature>
<gene>
    <name evidence="2" type="ORF">NO713_02914</name>
</gene>
<dbReference type="RefSeq" id="WP_254174040.1">
    <property type="nucleotide sequence ID" value="NZ_LR882967.1"/>
</dbReference>
<feature type="transmembrane region" description="Helical" evidence="1">
    <location>
        <begin position="106"/>
        <end position="126"/>
    </location>
</feature>
<protein>
    <submittedName>
        <fullName evidence="2">Uncharacterized protein</fullName>
    </submittedName>
</protein>
<accession>A0A9W4CQR7</accession>
<evidence type="ECO:0000313" key="3">
    <source>
        <dbReference type="Proteomes" id="UP001153719"/>
    </source>
</evidence>
<sequence>MKWVYKNWDLETDLGFIIQWIVVTQVGFLVSLIWIEIGERPDLGALEGAIGGLIISVSQWFVLKDHISQSWRWIFVHVLIWTIIAFTPIGLLGWVVPRTLNLTPRIIYGVIEGVKLGLCLSLGQWWVLRTEVLKPWRWIVASVLSWGIALPIGWMFGGILRQGTSFFLGDVLGLVLVWTIVAGMTGIALTRLLWYPVRPGNW</sequence>
<reference evidence="2" key="1">
    <citation type="submission" date="2020-09" db="EMBL/GenBank/DDBJ databases">
        <authorList>
            <person name="Blom J."/>
        </authorList>
    </citation>
    <scope>NUCLEOTIDE SEQUENCE</scope>
    <source>
        <strain evidence="2">No.713</strain>
    </source>
</reference>